<comment type="caution">
    <text evidence="13">The sequence shown here is derived from an EMBL/GenBank/DDBJ whole genome shotgun (WGS) entry which is preliminary data.</text>
</comment>
<dbReference type="EC" id="1.4.3.-" evidence="9"/>
<dbReference type="EMBL" id="CAVNYO010000149">
    <property type="protein sequence ID" value="CAK5269569.1"/>
    <property type="molecule type" value="Genomic_DNA"/>
</dbReference>
<organism evidence="13 14">
    <name type="scientific">Mycena citricolor</name>
    <dbReference type="NCBI Taxonomy" id="2018698"/>
    <lineage>
        <taxon>Eukaryota</taxon>
        <taxon>Fungi</taxon>
        <taxon>Dikarya</taxon>
        <taxon>Basidiomycota</taxon>
        <taxon>Agaricomycotina</taxon>
        <taxon>Agaricomycetes</taxon>
        <taxon>Agaricomycetidae</taxon>
        <taxon>Agaricales</taxon>
        <taxon>Marasmiineae</taxon>
        <taxon>Mycenaceae</taxon>
        <taxon>Mycena</taxon>
    </lineage>
</organism>
<dbReference type="Proteomes" id="UP001295794">
    <property type="component" value="Unassembled WGS sequence"/>
</dbReference>
<dbReference type="GO" id="GO:0005886">
    <property type="term" value="C:plasma membrane"/>
    <property type="evidence" value="ECO:0007669"/>
    <property type="project" value="TreeGrafter"/>
</dbReference>
<comment type="cofactor">
    <cofactor evidence="1">
        <name>Cu cation</name>
        <dbReference type="ChEBI" id="CHEBI:23378"/>
    </cofactor>
</comment>
<dbReference type="InterPro" id="IPR015798">
    <property type="entry name" value="Cu_amine_oxidase_C"/>
</dbReference>
<feature type="modified residue" description="2',4',5'-topaquinone" evidence="8">
    <location>
        <position position="531"/>
    </location>
</feature>
<feature type="active site" description="Proton acceptor" evidence="7">
    <location>
        <position position="448"/>
    </location>
</feature>
<evidence type="ECO:0000256" key="6">
    <source>
        <dbReference type="ARBA" id="ARBA00023008"/>
    </source>
</evidence>
<evidence type="ECO:0000256" key="1">
    <source>
        <dbReference type="ARBA" id="ARBA00001935"/>
    </source>
</evidence>
<gene>
    <name evidence="13" type="ORF">MYCIT1_LOCUS13395</name>
</gene>
<keyword evidence="6 9" id="KW-0186">Copper</keyword>
<feature type="active site" description="Schiff-base intermediate with substrate; via topaquinone" evidence="7">
    <location>
        <position position="531"/>
    </location>
</feature>
<dbReference type="InterPro" id="IPR049948">
    <property type="entry name" value="Cu_Am_ox_TPQ-bd"/>
</dbReference>
<feature type="compositionally biased region" description="Pro residues" evidence="10">
    <location>
        <begin position="11"/>
        <end position="20"/>
    </location>
</feature>
<dbReference type="SUPFAM" id="SSF54416">
    <property type="entry name" value="Amine oxidase N-terminal region"/>
    <property type="match status" value="2"/>
</dbReference>
<evidence type="ECO:0000256" key="3">
    <source>
        <dbReference type="ARBA" id="ARBA00022723"/>
    </source>
</evidence>
<dbReference type="GO" id="GO:0008131">
    <property type="term" value="F:primary methylamine oxidase activity"/>
    <property type="evidence" value="ECO:0007669"/>
    <property type="project" value="InterPro"/>
</dbReference>
<dbReference type="GO" id="GO:0048038">
    <property type="term" value="F:quinone binding"/>
    <property type="evidence" value="ECO:0007669"/>
    <property type="project" value="InterPro"/>
</dbReference>
<comment type="cofactor">
    <cofactor evidence="9">
        <name>Cu cation</name>
        <dbReference type="ChEBI" id="CHEBI:23378"/>
    </cofactor>
    <text evidence="9">Contains 1 topaquinone per subunit.</text>
</comment>
<dbReference type="AlphaFoldDB" id="A0AAD2H7H8"/>
<evidence type="ECO:0000256" key="9">
    <source>
        <dbReference type="RuleBase" id="RU000672"/>
    </source>
</evidence>
<keyword evidence="5 9" id="KW-0560">Oxidoreductase</keyword>
<dbReference type="PANTHER" id="PTHR10638">
    <property type="entry name" value="COPPER AMINE OXIDASE"/>
    <property type="match status" value="1"/>
</dbReference>
<keyword evidence="3 9" id="KW-0479">Metal-binding</keyword>
<dbReference type="GO" id="GO:0009308">
    <property type="term" value="P:amine metabolic process"/>
    <property type="evidence" value="ECO:0007669"/>
    <property type="project" value="UniProtKB-UniRule"/>
</dbReference>
<feature type="region of interest" description="Disordered" evidence="10">
    <location>
        <begin position="342"/>
        <end position="372"/>
    </location>
</feature>
<feature type="region of interest" description="Disordered" evidence="10">
    <location>
        <begin position="1"/>
        <end position="21"/>
    </location>
</feature>
<keyword evidence="11" id="KW-1133">Transmembrane helix</keyword>
<protein>
    <recommendedName>
        <fullName evidence="9">Amine oxidase</fullName>
        <ecNumber evidence="9">1.4.3.-</ecNumber>
    </recommendedName>
</protein>
<sequence>MPARKDAVPGPEYPQQPAPSPSRFARRRMLLLFGVVSAGAALYLLGPSSVRTSVNGAISGHARHFDKVPGLCADTAPIPITAPRENVWGNFGREEAAALREWVSTKTEIDGQLVKFTGVMAAADFDNAIQVIENFPPPKDATLAYLDGAGPEPERFAKVILNLGGLSPPRIGRYLLGPLPKTISSLSLSSPSVKLTELTHIYNNRPDVPYTARLYTLNGTYTQTFIHKILGPMEHALIDLLGSSLSDSEVGNAPPPPAGDGRLVFGASTPFSYDGSFRRMWLQLKKNVPGSYLFALDMFLYVDTTSTNPDEWYLVHMVYNSQMFKTVSSFLEAYDNGTLKRSPAPEVAKPGEEGWAARARKGDKRDLDERAGPRQVSFNGPRYRVDEKNQFVSWIGWSFYLSFARDMGMSLWNINFRGERIIYEIAPQEALAVYSGSDPHQASTVFLDGGFGMGTATRALFKGYDCPYDALYLPAITHAESGTVIRQDAICVFERDSNKPISRHTGYLKDEMGATKGYELVVRTISTVGNYDYLFDYTFQLDGSIELRVSASGYLQGAWWAESEHDYGTRIRDTYMGSLHDHVINYKVDFDIAGTANSFMAISLENEVTSFPWFEEDWGAVNQQKIVRKYVANESDALLDYPHNLEGAFLIVNKEAHNRWGNPRGYVVHPGVSAIHMTNLDNKRTEHNVNFAKQQFAVSVRKETEPSASSLWNINLPGKPPVDFFKFFDGESLDQKDLTTWINLGMHHIPRAEDSPMTLTNLATSSVLLSPFNFNDWEVSIESMNAIVYNVPEPGQQWSADEYGVEIEYCLPPPVAQNSYPGLHLFEEDGSPAKPERVHAMRQRAESYHAIFASSDL</sequence>
<dbReference type="PROSITE" id="PS01164">
    <property type="entry name" value="COPPER_AMINE_OXID_1"/>
    <property type="match status" value="1"/>
</dbReference>
<dbReference type="SUPFAM" id="SSF49998">
    <property type="entry name" value="Amine oxidase catalytic domain"/>
    <property type="match status" value="1"/>
</dbReference>
<keyword evidence="14" id="KW-1185">Reference proteome</keyword>
<dbReference type="GO" id="GO:0005507">
    <property type="term" value="F:copper ion binding"/>
    <property type="evidence" value="ECO:0007669"/>
    <property type="project" value="InterPro"/>
</dbReference>
<accession>A0AAD2H7H8</accession>
<evidence type="ECO:0000256" key="7">
    <source>
        <dbReference type="PIRSR" id="PIRSR600269-50"/>
    </source>
</evidence>
<comment type="similarity">
    <text evidence="2 9">Belongs to the copper/topaquinone oxidase family.</text>
</comment>
<reference evidence="13" key="1">
    <citation type="submission" date="2023-11" db="EMBL/GenBank/DDBJ databases">
        <authorList>
            <person name="De Vega J J."/>
            <person name="De Vega J J."/>
        </authorList>
    </citation>
    <scope>NUCLEOTIDE SEQUENCE</scope>
</reference>
<evidence type="ECO:0000256" key="5">
    <source>
        <dbReference type="ARBA" id="ARBA00023002"/>
    </source>
</evidence>
<dbReference type="Pfam" id="PF01179">
    <property type="entry name" value="Cu_amine_oxid"/>
    <property type="match status" value="1"/>
</dbReference>
<feature type="transmembrane region" description="Helical" evidence="11">
    <location>
        <begin position="29"/>
        <end position="46"/>
    </location>
</feature>
<comment type="PTM">
    <text evidence="8 9">Topaquinone (TPQ) is generated by copper-dependent autoxidation of a specific tyrosyl residue.</text>
</comment>
<dbReference type="InterPro" id="IPR000269">
    <property type="entry name" value="Cu_amine_oxidase"/>
</dbReference>
<proteinExistence type="inferred from homology"/>
<evidence type="ECO:0000313" key="14">
    <source>
        <dbReference type="Proteomes" id="UP001295794"/>
    </source>
</evidence>
<keyword evidence="11" id="KW-0472">Membrane</keyword>
<evidence type="ECO:0000259" key="12">
    <source>
        <dbReference type="Pfam" id="PF01179"/>
    </source>
</evidence>
<dbReference type="PANTHER" id="PTHR10638:SF20">
    <property type="entry name" value="AMINE OXIDASE"/>
    <property type="match status" value="1"/>
</dbReference>
<evidence type="ECO:0000256" key="4">
    <source>
        <dbReference type="ARBA" id="ARBA00022772"/>
    </source>
</evidence>
<evidence type="ECO:0000256" key="10">
    <source>
        <dbReference type="SAM" id="MobiDB-lite"/>
    </source>
</evidence>
<evidence type="ECO:0000256" key="8">
    <source>
        <dbReference type="PIRSR" id="PIRSR600269-51"/>
    </source>
</evidence>
<evidence type="ECO:0000313" key="13">
    <source>
        <dbReference type="EMBL" id="CAK5269569.1"/>
    </source>
</evidence>
<dbReference type="InterPro" id="IPR016182">
    <property type="entry name" value="Cu_amine_oxidase_N-reg"/>
</dbReference>
<dbReference type="PRINTS" id="PR00766">
    <property type="entry name" value="CUDAOXIDASE"/>
</dbReference>
<keyword evidence="11" id="KW-0812">Transmembrane</keyword>
<keyword evidence="4 7" id="KW-0801">TPQ</keyword>
<dbReference type="Gene3D" id="3.10.450.40">
    <property type="match status" value="2"/>
</dbReference>
<evidence type="ECO:0000256" key="2">
    <source>
        <dbReference type="ARBA" id="ARBA00007983"/>
    </source>
</evidence>
<feature type="domain" description="Copper amine oxidase catalytic" evidence="12">
    <location>
        <begin position="374"/>
        <end position="778"/>
    </location>
</feature>
<evidence type="ECO:0000256" key="11">
    <source>
        <dbReference type="SAM" id="Phobius"/>
    </source>
</evidence>
<name>A0AAD2H7H8_9AGAR</name>
<dbReference type="Gene3D" id="2.70.98.20">
    <property type="entry name" value="Copper amine oxidase, catalytic domain"/>
    <property type="match status" value="1"/>
</dbReference>
<dbReference type="InterPro" id="IPR036460">
    <property type="entry name" value="Cu_amine_oxidase_C_sf"/>
</dbReference>
<feature type="compositionally biased region" description="Basic and acidic residues" evidence="10">
    <location>
        <begin position="363"/>
        <end position="372"/>
    </location>
</feature>